<protein>
    <submittedName>
        <fullName evidence="4">Aminotransferase class-III</fullName>
    </submittedName>
</protein>
<dbReference type="STRING" id="1618589.UX25_C0040G0005"/>
<dbReference type="InterPro" id="IPR049704">
    <property type="entry name" value="Aminotrans_3_PPA_site"/>
</dbReference>
<keyword evidence="4" id="KW-0808">Transferase</keyword>
<dbReference type="GO" id="GO:0030170">
    <property type="term" value="F:pyridoxal phosphate binding"/>
    <property type="evidence" value="ECO:0007669"/>
    <property type="project" value="InterPro"/>
</dbReference>
<name>A0A0G1QEN7_9BACT</name>
<comment type="caution">
    <text evidence="4">The sequence shown here is derived from an EMBL/GenBank/DDBJ whole genome shotgun (WGS) entry which is preliminary data.</text>
</comment>
<reference evidence="4 5" key="1">
    <citation type="journal article" date="2015" name="Nature">
        <title>rRNA introns, odd ribosomes, and small enigmatic genomes across a large radiation of phyla.</title>
        <authorList>
            <person name="Brown C.T."/>
            <person name="Hug L.A."/>
            <person name="Thomas B.C."/>
            <person name="Sharon I."/>
            <person name="Castelle C.J."/>
            <person name="Singh A."/>
            <person name="Wilkins M.J."/>
            <person name="Williams K.H."/>
            <person name="Banfield J.F."/>
        </authorList>
    </citation>
    <scope>NUCLEOTIDE SEQUENCE [LARGE SCALE GENOMIC DNA]</scope>
</reference>
<proteinExistence type="inferred from homology"/>
<dbReference type="SUPFAM" id="SSF53383">
    <property type="entry name" value="PLP-dependent transferases"/>
    <property type="match status" value="1"/>
</dbReference>
<sequence length="417" mass="46689">MLKNRIIYTNSSPWEFNLKRAKGSYLWTEKGKRLLDFSSGWNVSNLGWNNPEIVDAVVKQAKTNLYSPMETTDPIQQEYAKLLTDSLPKELASVARATGGTEANEESIKTARAFTGRKKIIGFKDTYHGQSFGTMSLGYLPKYVEAISPMVPEFIQIDYPETYRDNRDPKIILEEFSDKLEKILAKKDVAAIVTEAGIVTGWGNTRVAPKGYLKVVRNLTKKYGTLMILDEVGTGFSRCGRLFAMEIENIVPDIVTFAKGISNGACAIGTMVTRKEIADKVFDIANLTSTFGWTPVACAAALKTLQIHKRDMVWEQATKNGKYLIEVLKRELKDNPRVGDIRGIGMEIGIELVKDKRTKEKYLDLFPMITKKARDKGLHLLGDNDNVIQLMPPLVIENKVLDEGIGILLEAIKESSR</sequence>
<accession>A0A0G1QEN7</accession>
<evidence type="ECO:0000256" key="2">
    <source>
        <dbReference type="ARBA" id="ARBA00022898"/>
    </source>
</evidence>
<dbReference type="Gene3D" id="3.90.1150.10">
    <property type="entry name" value="Aspartate Aminotransferase, domain 1"/>
    <property type="match status" value="1"/>
</dbReference>
<dbReference type="InterPro" id="IPR015424">
    <property type="entry name" value="PyrdxlP-dep_Trfase"/>
</dbReference>
<keyword evidence="2 3" id="KW-0663">Pyridoxal phosphate</keyword>
<dbReference type="Proteomes" id="UP000034922">
    <property type="component" value="Unassembled WGS sequence"/>
</dbReference>
<dbReference type="InterPro" id="IPR015421">
    <property type="entry name" value="PyrdxlP-dep_Trfase_major"/>
</dbReference>
<keyword evidence="4" id="KW-0032">Aminotransferase</keyword>
<dbReference type="PROSITE" id="PS00600">
    <property type="entry name" value="AA_TRANSFER_CLASS_3"/>
    <property type="match status" value="1"/>
</dbReference>
<evidence type="ECO:0000313" key="4">
    <source>
        <dbReference type="EMBL" id="KKU16203.1"/>
    </source>
</evidence>
<evidence type="ECO:0000256" key="1">
    <source>
        <dbReference type="ARBA" id="ARBA00008954"/>
    </source>
</evidence>
<evidence type="ECO:0000256" key="3">
    <source>
        <dbReference type="RuleBase" id="RU003560"/>
    </source>
</evidence>
<evidence type="ECO:0000313" key="5">
    <source>
        <dbReference type="Proteomes" id="UP000034922"/>
    </source>
</evidence>
<dbReference type="GO" id="GO:0005829">
    <property type="term" value="C:cytosol"/>
    <property type="evidence" value="ECO:0007669"/>
    <property type="project" value="TreeGrafter"/>
</dbReference>
<gene>
    <name evidence="4" type="ORF">UX25_C0040G0005</name>
</gene>
<organism evidence="4 5">
    <name type="scientific">Candidatus Woesebacteria bacterium GW2011_GWC2_45_9</name>
    <dbReference type="NCBI Taxonomy" id="1618589"/>
    <lineage>
        <taxon>Bacteria</taxon>
        <taxon>Candidatus Woeseibacteriota</taxon>
    </lineage>
</organism>
<dbReference type="InterPro" id="IPR015422">
    <property type="entry name" value="PyrdxlP-dep_Trfase_small"/>
</dbReference>
<comment type="similarity">
    <text evidence="1 3">Belongs to the class-III pyridoxal-phosphate-dependent aminotransferase family.</text>
</comment>
<dbReference type="EMBL" id="LCLM01000040">
    <property type="protein sequence ID" value="KKU16203.1"/>
    <property type="molecule type" value="Genomic_DNA"/>
</dbReference>
<dbReference type="Pfam" id="PF00202">
    <property type="entry name" value="Aminotran_3"/>
    <property type="match status" value="1"/>
</dbReference>
<dbReference type="PANTHER" id="PTHR43094:SF1">
    <property type="entry name" value="AMINOTRANSFERASE CLASS-III"/>
    <property type="match status" value="1"/>
</dbReference>
<dbReference type="GO" id="GO:0008483">
    <property type="term" value="F:transaminase activity"/>
    <property type="evidence" value="ECO:0007669"/>
    <property type="project" value="UniProtKB-KW"/>
</dbReference>
<dbReference type="AlphaFoldDB" id="A0A0G1QEN7"/>
<dbReference type="PANTHER" id="PTHR43094">
    <property type="entry name" value="AMINOTRANSFERASE"/>
    <property type="match status" value="1"/>
</dbReference>
<dbReference type="Gene3D" id="3.40.640.10">
    <property type="entry name" value="Type I PLP-dependent aspartate aminotransferase-like (Major domain)"/>
    <property type="match status" value="1"/>
</dbReference>
<dbReference type="CDD" id="cd00610">
    <property type="entry name" value="OAT_like"/>
    <property type="match status" value="1"/>
</dbReference>
<dbReference type="InterPro" id="IPR005814">
    <property type="entry name" value="Aminotrans_3"/>
</dbReference>
<dbReference type="PIRSF" id="PIRSF000521">
    <property type="entry name" value="Transaminase_4ab_Lys_Orn"/>
    <property type="match status" value="1"/>
</dbReference>